<protein>
    <submittedName>
        <fullName evidence="2">Uncharacterized protein</fullName>
    </submittedName>
</protein>
<accession>A0A9W9NT87</accession>
<name>A0A9W9NT87_9EURO</name>
<organism evidence="2 3">
    <name type="scientific">Penicillium chermesinum</name>
    <dbReference type="NCBI Taxonomy" id="63820"/>
    <lineage>
        <taxon>Eukaryota</taxon>
        <taxon>Fungi</taxon>
        <taxon>Dikarya</taxon>
        <taxon>Ascomycota</taxon>
        <taxon>Pezizomycotina</taxon>
        <taxon>Eurotiomycetes</taxon>
        <taxon>Eurotiomycetidae</taxon>
        <taxon>Eurotiales</taxon>
        <taxon>Aspergillaceae</taxon>
        <taxon>Penicillium</taxon>
    </lineage>
</organism>
<proteinExistence type="predicted"/>
<reference evidence="2" key="2">
    <citation type="journal article" date="2023" name="IMA Fungus">
        <title>Comparative genomic study of the Penicillium genus elucidates a diverse pangenome and 15 lateral gene transfer events.</title>
        <authorList>
            <person name="Petersen C."/>
            <person name="Sorensen T."/>
            <person name="Nielsen M.R."/>
            <person name="Sondergaard T.E."/>
            <person name="Sorensen J.L."/>
            <person name="Fitzpatrick D.A."/>
            <person name="Frisvad J.C."/>
            <person name="Nielsen K.L."/>
        </authorList>
    </citation>
    <scope>NUCLEOTIDE SEQUENCE</scope>
    <source>
        <strain evidence="2">IBT 19713</strain>
    </source>
</reference>
<reference evidence="2" key="1">
    <citation type="submission" date="2022-11" db="EMBL/GenBank/DDBJ databases">
        <authorList>
            <person name="Petersen C."/>
        </authorList>
    </citation>
    <scope>NUCLEOTIDE SEQUENCE</scope>
    <source>
        <strain evidence="2">IBT 19713</strain>
    </source>
</reference>
<evidence type="ECO:0000256" key="1">
    <source>
        <dbReference type="SAM" id="SignalP"/>
    </source>
</evidence>
<feature type="signal peptide" evidence="1">
    <location>
        <begin position="1"/>
        <end position="23"/>
    </location>
</feature>
<dbReference type="OrthoDB" id="3560057at2759"/>
<evidence type="ECO:0000313" key="2">
    <source>
        <dbReference type="EMBL" id="KAJ5225762.1"/>
    </source>
</evidence>
<feature type="chain" id="PRO_5040897140" evidence="1">
    <location>
        <begin position="24"/>
        <end position="152"/>
    </location>
</feature>
<comment type="caution">
    <text evidence="2">The sequence shown here is derived from an EMBL/GenBank/DDBJ whole genome shotgun (WGS) entry which is preliminary data.</text>
</comment>
<sequence>MSSMNILALGSIALFSFIHSSLSLPSAPPQFEVLVRNESYAYNPSEELRNEVLARRAELPFAKRDYATVQICTDASCTNCHTVWDAEFTTASACISAANTECMIISNLNQANIEYWSSPGCHGRNSHYGGCPGGTNAVGSPDTQSIGVHPGC</sequence>
<evidence type="ECO:0000313" key="3">
    <source>
        <dbReference type="Proteomes" id="UP001150941"/>
    </source>
</evidence>
<dbReference type="AlphaFoldDB" id="A0A9W9NT87"/>
<dbReference type="EMBL" id="JAPQKS010000005">
    <property type="protein sequence ID" value="KAJ5225762.1"/>
    <property type="molecule type" value="Genomic_DNA"/>
</dbReference>
<gene>
    <name evidence="2" type="ORF">N7468_006987</name>
</gene>
<keyword evidence="3" id="KW-1185">Reference proteome</keyword>
<dbReference type="Proteomes" id="UP001150941">
    <property type="component" value="Unassembled WGS sequence"/>
</dbReference>
<keyword evidence="1" id="KW-0732">Signal</keyword>
<dbReference type="RefSeq" id="XP_058329173.1">
    <property type="nucleotide sequence ID" value="XM_058476283.1"/>
</dbReference>
<dbReference type="GeneID" id="83203586"/>